<evidence type="ECO:0000313" key="5">
    <source>
        <dbReference type="EMBL" id="SES23965.1"/>
    </source>
</evidence>
<dbReference type="OrthoDB" id="273314at2"/>
<dbReference type="Gene3D" id="2.60.120.260">
    <property type="entry name" value="Galactose-binding domain-like"/>
    <property type="match status" value="1"/>
</dbReference>
<name>A0A1H9VQN4_9SPHI</name>
<dbReference type="PANTHER" id="PTHR22925">
    <property type="entry name" value="GLYCOSYL HYDROLASE 43 FAMILY MEMBER"/>
    <property type="match status" value="1"/>
</dbReference>
<dbReference type="Gene3D" id="2.115.10.20">
    <property type="entry name" value="Glycosyl hydrolase domain, family 43"/>
    <property type="match status" value="1"/>
</dbReference>
<dbReference type="RefSeq" id="WP_090889098.1">
    <property type="nucleotide sequence ID" value="NZ_FOGG01000047.1"/>
</dbReference>
<reference evidence="5 6" key="1">
    <citation type="submission" date="2016-10" db="EMBL/GenBank/DDBJ databases">
        <authorList>
            <person name="de Groot N.N."/>
        </authorList>
    </citation>
    <scope>NUCLEOTIDE SEQUENCE [LARGE SCALE GENOMIC DNA]</scope>
    <source>
        <strain evidence="5 6">DSM 18610</strain>
    </source>
</reference>
<dbReference type="EMBL" id="FOGG01000047">
    <property type="protein sequence ID" value="SES23965.1"/>
    <property type="molecule type" value="Genomic_DNA"/>
</dbReference>
<dbReference type="PANTHER" id="PTHR22925:SF3">
    <property type="entry name" value="GLYCOSYL HYDROLASE FAMILY PROTEIN 43"/>
    <property type="match status" value="1"/>
</dbReference>
<accession>A0A1H9VQN4</accession>
<evidence type="ECO:0000256" key="1">
    <source>
        <dbReference type="ARBA" id="ARBA00009865"/>
    </source>
</evidence>
<gene>
    <name evidence="5" type="ORF">SAMN04488023_14715</name>
</gene>
<evidence type="ECO:0000256" key="4">
    <source>
        <dbReference type="RuleBase" id="RU361187"/>
    </source>
</evidence>
<keyword evidence="3 4" id="KW-0326">Glycosidase</keyword>
<evidence type="ECO:0000256" key="2">
    <source>
        <dbReference type="ARBA" id="ARBA00022801"/>
    </source>
</evidence>
<protein>
    <submittedName>
        <fullName evidence="5">Glycosyl hydrolases family 43</fullName>
    </submittedName>
</protein>
<evidence type="ECO:0000313" key="6">
    <source>
        <dbReference type="Proteomes" id="UP000199572"/>
    </source>
</evidence>
<evidence type="ECO:0000256" key="3">
    <source>
        <dbReference type="ARBA" id="ARBA00023295"/>
    </source>
</evidence>
<dbReference type="GO" id="GO:0005975">
    <property type="term" value="P:carbohydrate metabolic process"/>
    <property type="evidence" value="ECO:0007669"/>
    <property type="project" value="InterPro"/>
</dbReference>
<dbReference type="Pfam" id="PF04616">
    <property type="entry name" value="Glyco_hydro_43"/>
    <property type="match status" value="1"/>
</dbReference>
<dbReference type="Proteomes" id="UP000199572">
    <property type="component" value="Unassembled WGS sequence"/>
</dbReference>
<sequence>MKSNINRIMQVILVLALWLPFTTSAQPRYKYQAIHSGVPLVDDKGNTLSAHGACIIKEGRRYYLFGEKHSDTSNAFEGFNCYSSADLISWKFERLALPRQTSGKLGPKRIGERAKVMKSPETGEYVMFMHVDTLGYTDQFIGYATSSSITGPYQFRGPLLFNGQAIRKWDMGTFQDHDGSGYLLIHGGEIYKLSADYKSIVKKVNGNMTPGFESPAMLKKDNVYYFLGSDLTSWERNDNYYYTSNKLSGPWIKKGFFSPPGTLTWNSQTTFVLPIISAKDTMFMFMGDRWSYPKQASAATYVWQPLSFIDTNLSMSEWYDSWRISPNGKFVPYKIIGDTIFNSDHHRIRYKGEWQLTNDHIPLSTSAVKGNSFTVSFEGTQAALYSLSSPSGGYVNIELIDAKGKVLLSNLVDNYSKYTNSSVKYITPLLKKGKYTLSVMITGEKSNWSDKRKNLYGSTGTSFSFDKLIIKR</sequence>
<dbReference type="CDD" id="cd18821">
    <property type="entry name" value="GH43_Pc3Gal43A-like"/>
    <property type="match status" value="1"/>
</dbReference>
<dbReference type="GO" id="GO:0004553">
    <property type="term" value="F:hydrolase activity, hydrolyzing O-glycosyl compounds"/>
    <property type="evidence" value="ECO:0007669"/>
    <property type="project" value="InterPro"/>
</dbReference>
<dbReference type="AlphaFoldDB" id="A0A1H9VQN4"/>
<dbReference type="STRING" id="390241.SAMN04488023_14715"/>
<dbReference type="SUPFAM" id="SSF75005">
    <property type="entry name" value="Arabinanase/levansucrase/invertase"/>
    <property type="match status" value="1"/>
</dbReference>
<dbReference type="InterPro" id="IPR006710">
    <property type="entry name" value="Glyco_hydro_43"/>
</dbReference>
<keyword evidence="2 4" id="KW-0378">Hydrolase</keyword>
<dbReference type="InterPro" id="IPR023296">
    <property type="entry name" value="Glyco_hydro_beta-prop_sf"/>
</dbReference>
<comment type="similarity">
    <text evidence="1 4">Belongs to the glycosyl hydrolase 43 family.</text>
</comment>
<keyword evidence="6" id="KW-1185">Reference proteome</keyword>
<proteinExistence type="inferred from homology"/>
<organism evidence="5 6">
    <name type="scientific">Pedobacter rhizosphaerae</name>
    <dbReference type="NCBI Taxonomy" id="390241"/>
    <lineage>
        <taxon>Bacteria</taxon>
        <taxon>Pseudomonadati</taxon>
        <taxon>Bacteroidota</taxon>
        <taxon>Sphingobacteriia</taxon>
        <taxon>Sphingobacteriales</taxon>
        <taxon>Sphingobacteriaceae</taxon>
        <taxon>Pedobacter</taxon>
    </lineage>
</organism>